<dbReference type="GO" id="GO:0006888">
    <property type="term" value="P:endoplasmic reticulum to Golgi vesicle-mediated transport"/>
    <property type="evidence" value="ECO:0007669"/>
    <property type="project" value="EnsemblFungi"/>
</dbReference>
<dbReference type="SMART" id="SM00397">
    <property type="entry name" value="t_SNARE"/>
    <property type="match status" value="1"/>
</dbReference>
<dbReference type="GeneID" id="34526314"/>
<evidence type="ECO:0000313" key="13">
    <source>
        <dbReference type="Proteomes" id="UP000006310"/>
    </source>
</evidence>
<protein>
    <recommendedName>
        <fullName evidence="11">t-SNARE coiled-coil homology domain-containing protein</fullName>
    </recommendedName>
</protein>
<keyword evidence="6" id="KW-0333">Golgi apparatus</keyword>
<evidence type="ECO:0000256" key="3">
    <source>
        <dbReference type="ARBA" id="ARBA00022692"/>
    </source>
</evidence>
<evidence type="ECO:0000256" key="6">
    <source>
        <dbReference type="ARBA" id="ARBA00023034"/>
    </source>
</evidence>
<keyword evidence="5 10" id="KW-1133">Transmembrane helix</keyword>
<dbReference type="GO" id="GO:0031201">
    <property type="term" value="C:SNARE complex"/>
    <property type="evidence" value="ECO:0007669"/>
    <property type="project" value="EnsemblFungi"/>
</dbReference>
<dbReference type="Proteomes" id="UP000006310">
    <property type="component" value="Chromosome 5"/>
</dbReference>
<dbReference type="HOGENOM" id="CLU_086133_1_1_1"/>
<evidence type="ECO:0000256" key="5">
    <source>
        <dbReference type="ARBA" id="ARBA00022989"/>
    </source>
</evidence>
<keyword evidence="3 10" id="KW-0812">Transmembrane</keyword>
<reference evidence="13" key="2">
    <citation type="submission" date="2012-08" db="EMBL/GenBank/DDBJ databases">
        <title>Genome sequence of Kazachstania naganishii.</title>
        <authorList>
            <person name="Gordon J.L."/>
            <person name="Armisen D."/>
            <person name="Proux-Wera E."/>
            <person name="OhEigeartaigh S.S."/>
            <person name="Byrne K.P."/>
            <person name="Wolfe K.H."/>
        </authorList>
    </citation>
    <scope>NUCLEOTIDE SEQUENCE [LARGE SCALE GENOMIC DNA]</scope>
    <source>
        <strain evidence="13">ATCC MYA-139 / BCRC 22969 / CBS 8797 / CCRC 22969 / KCTC 17520 / NBRC 10181 / NCYC 3082</strain>
    </source>
</reference>
<feature type="region of interest" description="Disordered" evidence="9">
    <location>
        <begin position="1"/>
        <end position="50"/>
    </location>
</feature>
<dbReference type="EMBL" id="HE978318">
    <property type="protein sequence ID" value="CCK70614.1"/>
    <property type="molecule type" value="Genomic_DNA"/>
</dbReference>
<dbReference type="GO" id="GO:0006890">
    <property type="term" value="P:retrograde vesicle-mediated transport, Golgi to endoplasmic reticulum"/>
    <property type="evidence" value="ECO:0007669"/>
    <property type="project" value="EnsemblFungi"/>
</dbReference>
<dbReference type="GO" id="GO:0000139">
    <property type="term" value="C:Golgi membrane"/>
    <property type="evidence" value="ECO:0007669"/>
    <property type="project" value="UniProtKB-SubCell"/>
</dbReference>
<proteinExistence type="predicted"/>
<evidence type="ECO:0000313" key="12">
    <source>
        <dbReference type="EMBL" id="CCK70614.1"/>
    </source>
</evidence>
<feature type="transmembrane region" description="Helical" evidence="10">
    <location>
        <begin position="118"/>
        <end position="139"/>
    </location>
</feature>
<evidence type="ECO:0000256" key="4">
    <source>
        <dbReference type="ARBA" id="ARBA00022927"/>
    </source>
</evidence>
<keyword evidence="13" id="KW-1185">Reference proteome</keyword>
<keyword evidence="4" id="KW-0653">Protein transport</keyword>
<evidence type="ECO:0000256" key="1">
    <source>
        <dbReference type="ARBA" id="ARBA00004394"/>
    </source>
</evidence>
<dbReference type="InterPro" id="IPR039899">
    <property type="entry name" value="BET1_SNARE"/>
</dbReference>
<dbReference type="SUPFAM" id="SSF58038">
    <property type="entry name" value="SNARE fusion complex"/>
    <property type="match status" value="1"/>
</dbReference>
<dbReference type="OrthoDB" id="261831at2759"/>
<evidence type="ECO:0000256" key="7">
    <source>
        <dbReference type="ARBA" id="ARBA00023136"/>
    </source>
</evidence>
<sequence length="140" mass="15872">MNSSYAEGTLYQRDQSRTQLFGSRDNVNSDPPSSAYDTKSTMDYSQSRLAQLESQSEEHMGLMNQKVKALKSLSLRMGDEIRGSNQTLTNLGHTFEGTTAKLKNTFTNMMTMAGKSRITIKMWLAIFSIVGLLFFWVWVH</sequence>
<dbReference type="RefSeq" id="XP_022464860.1">
    <property type="nucleotide sequence ID" value="XM_022608356.1"/>
</dbReference>
<evidence type="ECO:0000256" key="10">
    <source>
        <dbReference type="SAM" id="Phobius"/>
    </source>
</evidence>
<dbReference type="GO" id="GO:0005484">
    <property type="term" value="F:SNAP receptor activity"/>
    <property type="evidence" value="ECO:0007669"/>
    <property type="project" value="EnsemblFungi"/>
</dbReference>
<dbReference type="Gene3D" id="1.20.5.110">
    <property type="match status" value="1"/>
</dbReference>
<dbReference type="GO" id="GO:0006886">
    <property type="term" value="P:intracellular protein transport"/>
    <property type="evidence" value="ECO:0007669"/>
    <property type="project" value="EnsemblFungi"/>
</dbReference>
<evidence type="ECO:0000256" key="9">
    <source>
        <dbReference type="SAM" id="MobiDB-lite"/>
    </source>
</evidence>
<accession>J7S6V9</accession>
<keyword evidence="7 10" id="KW-0472">Membrane</keyword>
<dbReference type="OMA" id="FFWVWIT"/>
<dbReference type="GO" id="GO:0048280">
    <property type="term" value="P:vesicle fusion with Golgi apparatus"/>
    <property type="evidence" value="ECO:0007669"/>
    <property type="project" value="EnsemblFungi"/>
</dbReference>
<evidence type="ECO:0000256" key="8">
    <source>
        <dbReference type="ARBA" id="ARBA00046280"/>
    </source>
</evidence>
<dbReference type="PANTHER" id="PTHR12791">
    <property type="entry name" value="GOLGI SNARE BET1-RELATED"/>
    <property type="match status" value="1"/>
</dbReference>
<evidence type="ECO:0000256" key="2">
    <source>
        <dbReference type="ARBA" id="ARBA00022448"/>
    </source>
</evidence>
<feature type="compositionally biased region" description="Polar residues" evidence="9">
    <location>
        <begin position="17"/>
        <end position="50"/>
    </location>
</feature>
<gene>
    <name evidence="12" type="primary">KNAG0E03570</name>
    <name evidence="12" type="ordered locus">KNAG_0E03570</name>
</gene>
<dbReference type="CDD" id="cd15853">
    <property type="entry name" value="SNARE_Bet1"/>
    <property type="match status" value="1"/>
</dbReference>
<comment type="subcellular location">
    <subcellularLocation>
        <location evidence="8">Endomembrane system</location>
        <topology evidence="8">Single-pass type IV membrane protein</topology>
    </subcellularLocation>
    <subcellularLocation>
        <location evidence="1">Golgi apparatus membrane</location>
    </subcellularLocation>
</comment>
<dbReference type="KEGG" id="kng:KNAG_0E03570"/>
<dbReference type="PROSITE" id="PS50192">
    <property type="entry name" value="T_SNARE"/>
    <property type="match status" value="1"/>
</dbReference>
<dbReference type="GO" id="GO:0005789">
    <property type="term" value="C:endoplasmic reticulum membrane"/>
    <property type="evidence" value="ECO:0007669"/>
    <property type="project" value="EnsemblFungi"/>
</dbReference>
<dbReference type="STRING" id="1071383.J7S6V9"/>
<dbReference type="InterPro" id="IPR000727">
    <property type="entry name" value="T_SNARE_dom"/>
</dbReference>
<name>J7S6V9_HUIN7</name>
<evidence type="ECO:0000259" key="11">
    <source>
        <dbReference type="PROSITE" id="PS50192"/>
    </source>
</evidence>
<feature type="domain" description="T-SNARE coiled-coil homology" evidence="11">
    <location>
        <begin position="50"/>
        <end position="112"/>
    </location>
</feature>
<dbReference type="eggNOG" id="KOG3385">
    <property type="taxonomic scope" value="Eukaryota"/>
</dbReference>
<dbReference type="AlphaFoldDB" id="J7S6V9"/>
<organism evidence="12 13">
    <name type="scientific">Huiozyma naganishii (strain ATCC MYA-139 / BCRC 22969 / CBS 8797 / KCTC 17520 / NBRC 10181 / NCYC 3082 / Yp74L-3)</name>
    <name type="common">Yeast</name>
    <name type="synonym">Kazachstania naganishii</name>
    <dbReference type="NCBI Taxonomy" id="1071383"/>
    <lineage>
        <taxon>Eukaryota</taxon>
        <taxon>Fungi</taxon>
        <taxon>Dikarya</taxon>
        <taxon>Ascomycota</taxon>
        <taxon>Saccharomycotina</taxon>
        <taxon>Saccharomycetes</taxon>
        <taxon>Saccharomycetales</taxon>
        <taxon>Saccharomycetaceae</taxon>
        <taxon>Huiozyma</taxon>
    </lineage>
</organism>
<keyword evidence="2" id="KW-0813">Transport</keyword>
<reference evidence="12 13" key="1">
    <citation type="journal article" date="2011" name="Proc. Natl. Acad. Sci. U.S.A.">
        <title>Evolutionary erosion of yeast sex chromosomes by mating-type switching accidents.</title>
        <authorList>
            <person name="Gordon J.L."/>
            <person name="Armisen D."/>
            <person name="Proux-Wera E."/>
            <person name="Oheigeartaigh S.S."/>
            <person name="Byrne K.P."/>
            <person name="Wolfe K.H."/>
        </authorList>
    </citation>
    <scope>NUCLEOTIDE SEQUENCE [LARGE SCALE GENOMIC DNA]</scope>
    <source>
        <strain evidence="13">ATCC MYA-139 / BCRC 22969 / CBS 8797 / CCRC 22969 / KCTC 17520 / NBRC 10181 / NCYC 3082</strain>
    </source>
</reference>
<dbReference type="GO" id="GO:0030134">
    <property type="term" value="C:COPII-coated ER to Golgi transport vesicle"/>
    <property type="evidence" value="ECO:0007669"/>
    <property type="project" value="EnsemblFungi"/>
</dbReference>